<dbReference type="EMBL" id="MRZV01001415">
    <property type="protein sequence ID" value="PIK38026.1"/>
    <property type="molecule type" value="Genomic_DNA"/>
</dbReference>
<keyword evidence="8" id="KW-1185">Reference proteome</keyword>
<comment type="subcellular location">
    <subcellularLocation>
        <location evidence="1">Secreted</location>
    </subcellularLocation>
</comment>
<feature type="chain" id="PRO_5013748543" evidence="5">
    <location>
        <begin position="24"/>
        <end position="204"/>
    </location>
</feature>
<dbReference type="InterPro" id="IPR002181">
    <property type="entry name" value="Fibrinogen_a/b/g_C_dom"/>
</dbReference>
<dbReference type="STRING" id="307972.A0A2G8JQJ8"/>
<dbReference type="Proteomes" id="UP000230750">
    <property type="component" value="Unassembled WGS sequence"/>
</dbReference>
<dbReference type="InterPro" id="IPR036056">
    <property type="entry name" value="Fibrinogen-like_C"/>
</dbReference>
<organism evidence="7 8">
    <name type="scientific">Stichopus japonicus</name>
    <name type="common">Sea cucumber</name>
    <dbReference type="NCBI Taxonomy" id="307972"/>
    <lineage>
        <taxon>Eukaryota</taxon>
        <taxon>Metazoa</taxon>
        <taxon>Echinodermata</taxon>
        <taxon>Eleutherozoa</taxon>
        <taxon>Echinozoa</taxon>
        <taxon>Holothuroidea</taxon>
        <taxon>Aspidochirotacea</taxon>
        <taxon>Aspidochirotida</taxon>
        <taxon>Stichopodidae</taxon>
        <taxon>Apostichopus</taxon>
    </lineage>
</organism>
<evidence type="ECO:0000256" key="3">
    <source>
        <dbReference type="ARBA" id="ARBA00023157"/>
    </source>
</evidence>
<dbReference type="PANTHER" id="PTHR47221">
    <property type="entry name" value="FIBRINOGEN ALPHA CHAIN"/>
    <property type="match status" value="1"/>
</dbReference>
<evidence type="ECO:0000259" key="6">
    <source>
        <dbReference type="PROSITE" id="PS51406"/>
    </source>
</evidence>
<evidence type="ECO:0000256" key="1">
    <source>
        <dbReference type="ARBA" id="ARBA00004613"/>
    </source>
</evidence>
<dbReference type="SMART" id="SM00186">
    <property type="entry name" value="FBG"/>
    <property type="match status" value="1"/>
</dbReference>
<evidence type="ECO:0000256" key="4">
    <source>
        <dbReference type="ARBA" id="ARBA00023180"/>
    </source>
</evidence>
<evidence type="ECO:0000256" key="5">
    <source>
        <dbReference type="SAM" id="SignalP"/>
    </source>
</evidence>
<dbReference type="AlphaFoldDB" id="A0A2G8JQJ8"/>
<proteinExistence type="predicted"/>
<accession>A0A2G8JQJ8</accession>
<dbReference type="PANTHER" id="PTHR47221:SF5">
    <property type="entry name" value="FIBRINOGEN C-TERMINAL DOMAIN-CONTAINING PROTEIN"/>
    <property type="match status" value="1"/>
</dbReference>
<dbReference type="SUPFAM" id="SSF56496">
    <property type="entry name" value="Fibrinogen C-terminal domain-like"/>
    <property type="match status" value="1"/>
</dbReference>
<evidence type="ECO:0000313" key="8">
    <source>
        <dbReference type="Proteomes" id="UP000230750"/>
    </source>
</evidence>
<dbReference type="InterPro" id="IPR037579">
    <property type="entry name" value="FIB_ANG-like"/>
</dbReference>
<sequence length="204" mass="24179">MRVQFWSSFLLIGVIFELGFTEASDQVDDLEVFNNEKISRQRRDTESSSYFYYQEHQYPRDCKEVYEQCDDQTESGIFMIQPDGAPEPFEVYCNNSIDGGAWTVFLRRVDGAVNFYRYWNDYKKGFGFLRREFWLGNDNIAYLTNQGNYELRIDMNNVNGKPYYAKYNLFRISDESSNYRLTDLGDYLSESTASEYKYCTVNLQ</sequence>
<gene>
    <name evidence="7" type="ORF">BSL78_25138</name>
</gene>
<dbReference type="GO" id="GO:0030674">
    <property type="term" value="F:protein-macromolecule adaptor activity"/>
    <property type="evidence" value="ECO:0007669"/>
    <property type="project" value="TreeGrafter"/>
</dbReference>
<keyword evidence="4" id="KW-0325">Glycoprotein</keyword>
<dbReference type="PROSITE" id="PS51406">
    <property type="entry name" value="FIBRINOGEN_C_2"/>
    <property type="match status" value="1"/>
</dbReference>
<keyword evidence="5" id="KW-0732">Signal</keyword>
<dbReference type="InterPro" id="IPR014716">
    <property type="entry name" value="Fibrinogen_a/b/g_C_1"/>
</dbReference>
<evidence type="ECO:0000256" key="2">
    <source>
        <dbReference type="ARBA" id="ARBA00022525"/>
    </source>
</evidence>
<dbReference type="GO" id="GO:0005201">
    <property type="term" value="F:extracellular matrix structural constituent"/>
    <property type="evidence" value="ECO:0007669"/>
    <property type="project" value="TreeGrafter"/>
</dbReference>
<dbReference type="GO" id="GO:0034116">
    <property type="term" value="P:positive regulation of heterotypic cell-cell adhesion"/>
    <property type="evidence" value="ECO:0007669"/>
    <property type="project" value="TreeGrafter"/>
</dbReference>
<feature type="domain" description="Fibrinogen C-terminal" evidence="6">
    <location>
        <begin position="53"/>
        <end position="204"/>
    </location>
</feature>
<keyword evidence="2" id="KW-0964">Secreted</keyword>
<dbReference type="GO" id="GO:0005577">
    <property type="term" value="C:fibrinogen complex"/>
    <property type="evidence" value="ECO:0007669"/>
    <property type="project" value="TreeGrafter"/>
</dbReference>
<comment type="caution">
    <text evidence="7">The sequence shown here is derived from an EMBL/GenBank/DDBJ whole genome shotgun (WGS) entry which is preliminary data.</text>
</comment>
<keyword evidence="3" id="KW-1015">Disulfide bond</keyword>
<reference evidence="7 8" key="1">
    <citation type="journal article" date="2017" name="PLoS Biol.">
        <title>The sea cucumber genome provides insights into morphological evolution and visceral regeneration.</title>
        <authorList>
            <person name="Zhang X."/>
            <person name="Sun L."/>
            <person name="Yuan J."/>
            <person name="Sun Y."/>
            <person name="Gao Y."/>
            <person name="Zhang L."/>
            <person name="Li S."/>
            <person name="Dai H."/>
            <person name="Hamel J.F."/>
            <person name="Liu C."/>
            <person name="Yu Y."/>
            <person name="Liu S."/>
            <person name="Lin W."/>
            <person name="Guo K."/>
            <person name="Jin S."/>
            <person name="Xu P."/>
            <person name="Storey K.B."/>
            <person name="Huan P."/>
            <person name="Zhang T."/>
            <person name="Zhou Y."/>
            <person name="Zhang J."/>
            <person name="Lin C."/>
            <person name="Li X."/>
            <person name="Xing L."/>
            <person name="Huo D."/>
            <person name="Sun M."/>
            <person name="Wang L."/>
            <person name="Mercier A."/>
            <person name="Li F."/>
            <person name="Yang H."/>
            <person name="Xiang J."/>
        </authorList>
    </citation>
    <scope>NUCLEOTIDE SEQUENCE [LARGE SCALE GENOMIC DNA]</scope>
    <source>
        <strain evidence="7">Shaxun</strain>
        <tissue evidence="7">Muscle</tissue>
    </source>
</reference>
<evidence type="ECO:0000313" key="7">
    <source>
        <dbReference type="EMBL" id="PIK38026.1"/>
    </source>
</evidence>
<dbReference type="Pfam" id="PF00147">
    <property type="entry name" value="Fibrinogen_C"/>
    <property type="match status" value="1"/>
</dbReference>
<dbReference type="Gene3D" id="3.90.215.10">
    <property type="entry name" value="Gamma Fibrinogen, chain A, domain 1"/>
    <property type="match status" value="1"/>
</dbReference>
<name>A0A2G8JQJ8_STIJA</name>
<protein>
    <submittedName>
        <fullName evidence="7">Fibrinogen-like protein A</fullName>
    </submittedName>
</protein>
<feature type="signal peptide" evidence="5">
    <location>
        <begin position="1"/>
        <end position="23"/>
    </location>
</feature>
<dbReference type="NCBIfam" id="NF040941">
    <property type="entry name" value="GGGWT_bact"/>
    <property type="match status" value="1"/>
</dbReference>